<dbReference type="GO" id="GO:0008408">
    <property type="term" value="F:3'-5' exonuclease activity"/>
    <property type="evidence" value="ECO:0007669"/>
    <property type="project" value="TreeGrafter"/>
</dbReference>
<dbReference type="GO" id="GO:0005829">
    <property type="term" value="C:cytosol"/>
    <property type="evidence" value="ECO:0007669"/>
    <property type="project" value="TreeGrafter"/>
</dbReference>
<dbReference type="Proteomes" id="UP000050867">
    <property type="component" value="Unassembled WGS sequence"/>
</dbReference>
<feature type="domain" description="Exonuclease" evidence="4">
    <location>
        <begin position="7"/>
        <end position="187"/>
    </location>
</feature>
<evidence type="ECO:0000256" key="3">
    <source>
        <dbReference type="ARBA" id="ARBA00022839"/>
    </source>
</evidence>
<sequence length="241" mass="25851">MGWHEELLIGFDLETTGTDPESARIVTAALTEVRGGELAGAQHWLIDPGVPIPAETTTIHGITTEWARAKGQPAAVAVEEIAAALAGHWAAGTPVVAFNAVFDLSLLAAELRRHGLPSLGERVGGEVGPVVDPLTVDRAVDRYRKGKRTLEAACAFYGVELDGAHEASADALAAVRVAVAIATRHPEVAAQQPWALHRTQIGWHADWAADFQRWLRRGRDPLAVVDGRWPLREPQPMADSA</sequence>
<keyword evidence="1" id="KW-0540">Nuclease</keyword>
<dbReference type="PANTHER" id="PTHR30231:SF4">
    <property type="entry name" value="PROTEIN NEN2"/>
    <property type="match status" value="1"/>
</dbReference>
<keyword evidence="2" id="KW-0378">Hydrolase</keyword>
<dbReference type="RefSeq" id="WP_018383167.1">
    <property type="nucleotide sequence ID" value="NZ_LLZU01000001.1"/>
</dbReference>
<organism evidence="5 6">
    <name type="scientific">Wenjunlia vitaminophila</name>
    <name type="common">Streptomyces vitaminophilus</name>
    <dbReference type="NCBI Taxonomy" id="76728"/>
    <lineage>
        <taxon>Bacteria</taxon>
        <taxon>Bacillati</taxon>
        <taxon>Actinomycetota</taxon>
        <taxon>Actinomycetes</taxon>
        <taxon>Kitasatosporales</taxon>
        <taxon>Streptomycetaceae</taxon>
        <taxon>Wenjunlia</taxon>
    </lineage>
</organism>
<dbReference type="SMART" id="SM00479">
    <property type="entry name" value="EXOIII"/>
    <property type="match status" value="1"/>
</dbReference>
<dbReference type="Gene3D" id="3.30.420.10">
    <property type="entry name" value="Ribonuclease H-like superfamily/Ribonuclease H"/>
    <property type="match status" value="1"/>
</dbReference>
<dbReference type="SUPFAM" id="SSF53098">
    <property type="entry name" value="Ribonuclease H-like"/>
    <property type="match status" value="1"/>
</dbReference>
<dbReference type="eggNOG" id="COG0847">
    <property type="taxonomic scope" value="Bacteria"/>
</dbReference>
<dbReference type="CDD" id="cd06127">
    <property type="entry name" value="DEDDh"/>
    <property type="match status" value="1"/>
</dbReference>
<evidence type="ECO:0000256" key="2">
    <source>
        <dbReference type="ARBA" id="ARBA00022801"/>
    </source>
</evidence>
<proteinExistence type="predicted"/>
<accession>A0A0T6LZH7</accession>
<dbReference type="GO" id="GO:0003676">
    <property type="term" value="F:nucleic acid binding"/>
    <property type="evidence" value="ECO:0007669"/>
    <property type="project" value="InterPro"/>
</dbReference>
<dbReference type="Pfam" id="PF00929">
    <property type="entry name" value="RNase_T"/>
    <property type="match status" value="1"/>
</dbReference>
<keyword evidence="6" id="KW-1185">Reference proteome</keyword>
<dbReference type="InterPro" id="IPR036397">
    <property type="entry name" value="RNaseH_sf"/>
</dbReference>
<dbReference type="InterPro" id="IPR013520">
    <property type="entry name" value="Ribonucl_H"/>
</dbReference>
<dbReference type="OrthoDB" id="9791657at2"/>
<protein>
    <submittedName>
        <fullName evidence="5">DNA polymerase III subunit epsilon</fullName>
    </submittedName>
</protein>
<name>A0A0T6LZH7_WENVI</name>
<dbReference type="EMBL" id="LLZU01000001">
    <property type="protein sequence ID" value="KRV51360.1"/>
    <property type="molecule type" value="Genomic_DNA"/>
</dbReference>
<evidence type="ECO:0000313" key="6">
    <source>
        <dbReference type="Proteomes" id="UP000050867"/>
    </source>
</evidence>
<reference evidence="5 6" key="1">
    <citation type="submission" date="2015-10" db="EMBL/GenBank/DDBJ databases">
        <title>Draft genome sequence of pyrrolomycin-producing Streptomyces vitaminophilus.</title>
        <authorList>
            <person name="Graham D.E."/>
            <person name="Mahan K.M."/>
            <person name="Klingeman D.M."/>
            <person name="Hettich R.L."/>
            <person name="Parry R.J."/>
        </authorList>
    </citation>
    <scope>NUCLEOTIDE SEQUENCE [LARGE SCALE GENOMIC DNA]</scope>
    <source>
        <strain evidence="5 6">ATCC 31673</strain>
    </source>
</reference>
<gene>
    <name evidence="5" type="ORF">AQ490_00925</name>
</gene>
<evidence type="ECO:0000313" key="5">
    <source>
        <dbReference type="EMBL" id="KRV51360.1"/>
    </source>
</evidence>
<dbReference type="PANTHER" id="PTHR30231">
    <property type="entry name" value="DNA POLYMERASE III SUBUNIT EPSILON"/>
    <property type="match status" value="1"/>
</dbReference>
<evidence type="ECO:0000259" key="4">
    <source>
        <dbReference type="SMART" id="SM00479"/>
    </source>
</evidence>
<comment type="caution">
    <text evidence="5">The sequence shown here is derived from an EMBL/GenBank/DDBJ whole genome shotgun (WGS) entry which is preliminary data.</text>
</comment>
<dbReference type="InterPro" id="IPR012337">
    <property type="entry name" value="RNaseH-like_sf"/>
</dbReference>
<dbReference type="STRING" id="76728.AQ490_00925"/>
<evidence type="ECO:0000256" key="1">
    <source>
        <dbReference type="ARBA" id="ARBA00022722"/>
    </source>
</evidence>
<keyword evidence="3" id="KW-0269">Exonuclease</keyword>
<dbReference type="NCBIfam" id="NF005927">
    <property type="entry name" value="PRK07942.1"/>
    <property type="match status" value="1"/>
</dbReference>
<dbReference type="AlphaFoldDB" id="A0A0T6LZH7"/>